<dbReference type="Pfam" id="PF13565">
    <property type="entry name" value="HTH_32"/>
    <property type="match status" value="1"/>
</dbReference>
<dbReference type="AlphaFoldDB" id="A0A840UUZ8"/>
<evidence type="ECO:0000313" key="1">
    <source>
        <dbReference type="EMBL" id="MBB5349515.1"/>
    </source>
</evidence>
<accession>A0A840UUZ8</accession>
<keyword evidence="2" id="KW-1185">Reference proteome</keyword>
<protein>
    <submittedName>
        <fullName evidence="1">Transposase</fullName>
    </submittedName>
</protein>
<organism evidence="1 2">
    <name type="scientific">Desulfoprunum benzoelyticum</name>
    <dbReference type="NCBI Taxonomy" id="1506996"/>
    <lineage>
        <taxon>Bacteria</taxon>
        <taxon>Pseudomonadati</taxon>
        <taxon>Thermodesulfobacteriota</taxon>
        <taxon>Desulfobulbia</taxon>
        <taxon>Desulfobulbales</taxon>
        <taxon>Desulfobulbaceae</taxon>
        <taxon>Desulfoprunum</taxon>
    </lineage>
</organism>
<evidence type="ECO:0000313" key="2">
    <source>
        <dbReference type="Proteomes" id="UP000539642"/>
    </source>
</evidence>
<dbReference type="SUPFAM" id="SSF46689">
    <property type="entry name" value="Homeodomain-like"/>
    <property type="match status" value="1"/>
</dbReference>
<gene>
    <name evidence="1" type="ORF">HNQ81_003270</name>
</gene>
<proteinExistence type="predicted"/>
<sequence length="168" mass="18624">MSPRYRVTLTDEERTELEALTRNGKTPAKKFIHARALLLCDAGENGPGWKVADVAAALGITSRTVEHLKKRFVEEGLEAALVRKPREKPPREVIFDGAFEARLIALACSEAPSGHRRWTVRLLADKAVELDFAPSVSHMTVQRVLKKTHINLISGSTGKSRHKGVRPL</sequence>
<dbReference type="EMBL" id="JACHEO010000027">
    <property type="protein sequence ID" value="MBB5349515.1"/>
    <property type="molecule type" value="Genomic_DNA"/>
</dbReference>
<reference evidence="1 2" key="1">
    <citation type="submission" date="2020-08" db="EMBL/GenBank/DDBJ databases">
        <title>Genomic Encyclopedia of Type Strains, Phase IV (KMG-IV): sequencing the most valuable type-strain genomes for metagenomic binning, comparative biology and taxonomic classification.</title>
        <authorList>
            <person name="Goeker M."/>
        </authorList>
    </citation>
    <scope>NUCLEOTIDE SEQUENCE [LARGE SCALE GENOMIC DNA]</scope>
    <source>
        <strain evidence="1 2">DSM 28570</strain>
    </source>
</reference>
<dbReference type="Proteomes" id="UP000539642">
    <property type="component" value="Unassembled WGS sequence"/>
</dbReference>
<name>A0A840UUZ8_9BACT</name>
<comment type="caution">
    <text evidence="1">The sequence shown here is derived from an EMBL/GenBank/DDBJ whole genome shotgun (WGS) entry which is preliminary data.</text>
</comment>
<dbReference type="InterPro" id="IPR009057">
    <property type="entry name" value="Homeodomain-like_sf"/>
</dbReference>